<proteinExistence type="inferred from homology"/>
<evidence type="ECO:0000256" key="1">
    <source>
        <dbReference type="ARBA" id="ARBA00001974"/>
    </source>
</evidence>
<evidence type="ECO:0000256" key="5">
    <source>
        <dbReference type="ARBA" id="ARBA00022630"/>
    </source>
</evidence>
<dbReference type="SUPFAM" id="SSF54373">
    <property type="entry name" value="FAD-linked reductases, C-terminal domain"/>
    <property type="match status" value="1"/>
</dbReference>
<evidence type="ECO:0000256" key="11">
    <source>
        <dbReference type="ARBA" id="ARBA00023002"/>
    </source>
</evidence>
<comment type="similarity">
    <text evidence="4 13">Belongs to the FAD-dependent glycerol-3-phosphate dehydrogenase family.</text>
</comment>
<dbReference type="PRINTS" id="PR01001">
    <property type="entry name" value="FADG3PDH"/>
</dbReference>
<dbReference type="FunFam" id="3.30.9.10:FF:000037">
    <property type="entry name" value="Glycerol-3-phosphate dehydrogenase"/>
    <property type="match status" value="1"/>
</dbReference>
<dbReference type="InterPro" id="IPR031656">
    <property type="entry name" value="DAO_C"/>
</dbReference>
<evidence type="ECO:0000256" key="10">
    <source>
        <dbReference type="ARBA" id="ARBA00022946"/>
    </source>
</evidence>
<dbReference type="GO" id="GO:0005739">
    <property type="term" value="C:mitochondrion"/>
    <property type="evidence" value="ECO:0007669"/>
    <property type="project" value="UniProtKB-SubCell"/>
</dbReference>
<dbReference type="InterPro" id="IPR006076">
    <property type="entry name" value="FAD-dep_OxRdtase"/>
</dbReference>
<dbReference type="PROSITE" id="PS00978">
    <property type="entry name" value="FAD_G3PDH_2"/>
    <property type="match status" value="1"/>
</dbReference>
<evidence type="ECO:0000313" key="15">
    <source>
        <dbReference type="EMBL" id="MBY07690.1"/>
    </source>
</evidence>
<dbReference type="GO" id="GO:0005509">
    <property type="term" value="F:calcium ion binding"/>
    <property type="evidence" value="ECO:0007669"/>
    <property type="project" value="InterPro"/>
</dbReference>
<dbReference type="GO" id="GO:0004368">
    <property type="term" value="F:glycerol-3-phosphate dehydrogenase (quinone) activity"/>
    <property type="evidence" value="ECO:0007669"/>
    <property type="project" value="UniProtKB-EC"/>
</dbReference>
<dbReference type="EC" id="1.1.5.3" evidence="13"/>
<evidence type="ECO:0000256" key="4">
    <source>
        <dbReference type="ARBA" id="ARBA00007330"/>
    </source>
</evidence>
<dbReference type="InterPro" id="IPR038299">
    <property type="entry name" value="DAO_C_sf"/>
</dbReference>
<name>A0A2R5LDT0_9ACAR</name>
<dbReference type="Pfam" id="PF01266">
    <property type="entry name" value="DAO"/>
    <property type="match status" value="1"/>
</dbReference>
<keyword evidence="6" id="KW-0479">Metal-binding</keyword>
<evidence type="ECO:0000256" key="2">
    <source>
        <dbReference type="ARBA" id="ARBA00004173"/>
    </source>
</evidence>
<dbReference type="SUPFAM" id="SSF47473">
    <property type="entry name" value="EF-hand"/>
    <property type="match status" value="1"/>
</dbReference>
<dbReference type="SUPFAM" id="SSF51905">
    <property type="entry name" value="FAD/NAD(P)-binding domain"/>
    <property type="match status" value="1"/>
</dbReference>
<comment type="cofactor">
    <cofactor evidence="1 13">
        <name>FAD</name>
        <dbReference type="ChEBI" id="CHEBI:57692"/>
    </cofactor>
</comment>
<sequence length="720" mass="80081">MASYRMRKIVIIGGGALVATYIAGQYTDRSRPVVVAASAKDTSRPHGPLLPRATHLKNLKETPEFDVLIIGGGATGCGVAVDSQSRGLRTAVVEMNDFSSGTSSRSTKLIHGGVRYLQKAVMNLDLEQYRMVREALQERANLLSIAPHLANPLPIMLPIYRWWQVPYYWAGIKLYDLVAGKQCLKKSYFLSAKSCLELFPMLKKEHLCGGLVYYDGQHNDSRMNITLALTAARMGSTIANHTAVVKLLKKKNEEGKEVLCGATVRDMLTGNEFDVNAKCIINATGPFTDKIRKMDDPNAPNICQPSSGVHIVLPSYYSPDNMGLLDPDTSDGRVIFFLPWEQNTIAGTTDRPCPVTENPAPTEDDIQFILSEVRHYLNQDVEVRRGDVLSAWAGIRPLVLDLNKSKPGSTEAIARNHIIYVSDSNLVTIAGGKWTTYRVMAQHTIDAAVRACDLKPTAESSTLGMTLEGGHKWTPTMYIRLVQDFGIEPVVAKHLASSYGDRASSVAKLAALTGKRWPVLGKRLHEEFPYLEAEVRYSIKEYACTAVDVIGRRLRLAFLNVQAAQECLPRIVDIMAEELKWSKAEKEEQYVRAKEFLDVEMGGNVNVMSRQPLQMSFTKSEMDQFIAKFQTIDRDHKGYISVMDLRRSLKTAGEHVSEQQLHEMLNEVDINKNGQIELGEYLELMNAIKTGSITESRVARAVDLEYDRHSPTVDRSGGGL</sequence>
<dbReference type="InterPro" id="IPR002048">
    <property type="entry name" value="EF_hand_dom"/>
</dbReference>
<dbReference type="AlphaFoldDB" id="A0A2R5LDT0"/>
<dbReference type="PROSITE" id="PS00018">
    <property type="entry name" value="EF_HAND_1"/>
    <property type="match status" value="1"/>
</dbReference>
<dbReference type="FunFam" id="1.10.8.870:FF:000001">
    <property type="entry name" value="Glycerol-3-phosphate dehydrogenase"/>
    <property type="match status" value="1"/>
</dbReference>
<keyword evidence="12" id="KW-0496">Mitochondrion</keyword>
<feature type="domain" description="EF-hand" evidence="14">
    <location>
        <begin position="620"/>
        <end position="655"/>
    </location>
</feature>
<dbReference type="InterPro" id="IPR018247">
    <property type="entry name" value="EF_Hand_1_Ca_BS"/>
</dbReference>
<dbReference type="PROSITE" id="PS00977">
    <property type="entry name" value="FAD_G3PDH_1"/>
    <property type="match status" value="1"/>
</dbReference>
<dbReference type="InterPro" id="IPR011992">
    <property type="entry name" value="EF-hand-dom_pair"/>
</dbReference>
<dbReference type="PANTHER" id="PTHR11985">
    <property type="entry name" value="GLYCEROL-3-PHOSPHATE DEHYDROGENASE"/>
    <property type="match status" value="1"/>
</dbReference>
<dbReference type="InterPro" id="IPR036188">
    <property type="entry name" value="FAD/NAD-bd_sf"/>
</dbReference>
<dbReference type="Gene3D" id="1.10.238.10">
    <property type="entry name" value="EF-hand"/>
    <property type="match status" value="1"/>
</dbReference>
<evidence type="ECO:0000259" key="14">
    <source>
        <dbReference type="PROSITE" id="PS50222"/>
    </source>
</evidence>
<keyword evidence="9" id="KW-0106">Calcium</keyword>
<comment type="subcellular location">
    <subcellularLocation>
        <location evidence="2">Mitochondrion</location>
    </subcellularLocation>
</comment>
<dbReference type="PANTHER" id="PTHR11985:SF15">
    <property type="entry name" value="GLYCEROL-3-PHOSPHATE DEHYDROGENASE, MITOCHONDRIAL"/>
    <property type="match status" value="1"/>
</dbReference>
<evidence type="ECO:0000256" key="12">
    <source>
        <dbReference type="ARBA" id="ARBA00023128"/>
    </source>
</evidence>
<dbReference type="Pfam" id="PF13499">
    <property type="entry name" value="EF-hand_7"/>
    <property type="match status" value="1"/>
</dbReference>
<keyword evidence="8" id="KW-0274">FAD</keyword>
<dbReference type="Gene3D" id="3.50.50.60">
    <property type="entry name" value="FAD/NAD(P)-binding domain"/>
    <property type="match status" value="1"/>
</dbReference>
<dbReference type="PROSITE" id="PS50222">
    <property type="entry name" value="EF_HAND_2"/>
    <property type="match status" value="2"/>
</dbReference>
<keyword evidence="7" id="KW-0677">Repeat</keyword>
<dbReference type="Pfam" id="PF16901">
    <property type="entry name" value="DAO_C"/>
    <property type="match status" value="1"/>
</dbReference>
<keyword evidence="5 13" id="KW-0285">Flavoprotein</keyword>
<keyword evidence="10" id="KW-0809">Transit peptide</keyword>
<organism evidence="15">
    <name type="scientific">Ornithodoros turicata</name>
    <dbReference type="NCBI Taxonomy" id="34597"/>
    <lineage>
        <taxon>Eukaryota</taxon>
        <taxon>Metazoa</taxon>
        <taxon>Ecdysozoa</taxon>
        <taxon>Arthropoda</taxon>
        <taxon>Chelicerata</taxon>
        <taxon>Arachnida</taxon>
        <taxon>Acari</taxon>
        <taxon>Parasitiformes</taxon>
        <taxon>Ixodida</taxon>
        <taxon>Ixodoidea</taxon>
        <taxon>Argasidae</taxon>
        <taxon>Ornithodorinae</taxon>
        <taxon>Ornithodoros</taxon>
    </lineage>
</organism>
<evidence type="ECO:0000256" key="3">
    <source>
        <dbReference type="ARBA" id="ARBA00004745"/>
    </source>
</evidence>
<accession>A0A2R5LDT0</accession>
<dbReference type="SMART" id="SM00054">
    <property type="entry name" value="EFh"/>
    <property type="match status" value="2"/>
</dbReference>
<comment type="catalytic activity">
    <reaction evidence="13">
        <text>a quinone + sn-glycerol 3-phosphate = dihydroxyacetone phosphate + a quinol</text>
        <dbReference type="Rhea" id="RHEA:18977"/>
        <dbReference type="ChEBI" id="CHEBI:24646"/>
        <dbReference type="ChEBI" id="CHEBI:57597"/>
        <dbReference type="ChEBI" id="CHEBI:57642"/>
        <dbReference type="ChEBI" id="CHEBI:132124"/>
        <dbReference type="EC" id="1.1.5.3"/>
    </reaction>
</comment>
<evidence type="ECO:0000256" key="9">
    <source>
        <dbReference type="ARBA" id="ARBA00022837"/>
    </source>
</evidence>
<evidence type="ECO:0000256" key="7">
    <source>
        <dbReference type="ARBA" id="ARBA00022737"/>
    </source>
</evidence>
<dbReference type="EMBL" id="GGLE01003564">
    <property type="protein sequence ID" value="MBY07690.1"/>
    <property type="molecule type" value="Transcribed_RNA"/>
</dbReference>
<dbReference type="CDD" id="cd00051">
    <property type="entry name" value="EFh"/>
    <property type="match status" value="1"/>
</dbReference>
<comment type="pathway">
    <text evidence="3">Polyol metabolism; glycerol degradation.</text>
</comment>
<keyword evidence="11 13" id="KW-0560">Oxidoreductase</keyword>
<reference evidence="15" key="1">
    <citation type="submission" date="2018-03" db="EMBL/GenBank/DDBJ databases">
        <title>The relapsing fever spirochete Borrelia turicatae persists in the highly oxidative environment of its soft-bodied tick vector.</title>
        <authorList>
            <person name="Bourret T.J."/>
            <person name="Boyle W.K."/>
            <person name="Valenzuela J.G."/>
            <person name="Oliveira F."/>
            <person name="Lopez J.E."/>
        </authorList>
    </citation>
    <scope>NUCLEOTIDE SEQUENCE</scope>
    <source>
        <strain evidence="15">Kansas strain/isolate</strain>
        <tissue evidence="15">Salivary glands</tissue>
    </source>
</reference>
<evidence type="ECO:0000256" key="13">
    <source>
        <dbReference type="RuleBase" id="RU361217"/>
    </source>
</evidence>
<dbReference type="GO" id="GO:0006072">
    <property type="term" value="P:glycerol-3-phosphate metabolic process"/>
    <property type="evidence" value="ECO:0007669"/>
    <property type="project" value="UniProtKB-UniRule"/>
</dbReference>
<evidence type="ECO:0000256" key="6">
    <source>
        <dbReference type="ARBA" id="ARBA00022723"/>
    </source>
</evidence>
<evidence type="ECO:0000256" key="8">
    <source>
        <dbReference type="ARBA" id="ARBA00022827"/>
    </source>
</evidence>
<dbReference type="Gene3D" id="1.10.8.870">
    <property type="entry name" value="Alpha-glycerophosphate oxidase, cap domain"/>
    <property type="match status" value="1"/>
</dbReference>
<protein>
    <recommendedName>
        <fullName evidence="13">Glycerol-3-phosphate dehydrogenase</fullName>
        <ecNumber evidence="13">1.1.5.3</ecNumber>
    </recommendedName>
</protein>
<dbReference type="InterPro" id="IPR000447">
    <property type="entry name" value="G3P_DH_FAD-dep"/>
</dbReference>
<dbReference type="Gene3D" id="3.30.9.10">
    <property type="entry name" value="D-Amino Acid Oxidase, subunit A, domain 2"/>
    <property type="match status" value="1"/>
</dbReference>
<feature type="domain" description="EF-hand" evidence="14">
    <location>
        <begin position="656"/>
        <end position="691"/>
    </location>
</feature>